<organism evidence="2 3">
    <name type="scientific">Pogona vitticeps</name>
    <name type="common">central bearded dragon</name>
    <dbReference type="NCBI Taxonomy" id="103695"/>
    <lineage>
        <taxon>Eukaryota</taxon>
        <taxon>Metazoa</taxon>
        <taxon>Chordata</taxon>
        <taxon>Craniata</taxon>
        <taxon>Vertebrata</taxon>
        <taxon>Euteleostomi</taxon>
        <taxon>Lepidosauria</taxon>
        <taxon>Squamata</taxon>
        <taxon>Bifurcata</taxon>
        <taxon>Unidentata</taxon>
        <taxon>Episquamata</taxon>
        <taxon>Toxicofera</taxon>
        <taxon>Iguania</taxon>
        <taxon>Acrodonta</taxon>
        <taxon>Agamidae</taxon>
        <taxon>Amphibolurinae</taxon>
        <taxon>Pogona</taxon>
    </lineage>
</organism>
<proteinExistence type="predicted"/>
<dbReference type="InterPro" id="IPR000477">
    <property type="entry name" value="RT_dom"/>
</dbReference>
<dbReference type="PANTHER" id="PTHR33332">
    <property type="entry name" value="REVERSE TRANSCRIPTASE DOMAIN-CONTAINING PROTEIN"/>
    <property type="match status" value="1"/>
</dbReference>
<sequence length="308" mass="34689">MLFNIYMRPLGGVIRGCGASCHQYADDTQLYISFSPTASDAVLSLQRCLGAVLQWMQENGLRLNPDKTEVLRVGGPVDGGLGNSLMYWGVALAAKSGVRSLGVHLDPTLTMETQVASVVRSAFFHLWRIARLRPYLDTGTLTTLVHALVISRLDYCNALYVGLPLKVMRKLQVVQNAAARLLTGVRKCQHISPTLAMLHWLPIRFRIDFKVLMLTYKALNGLGPRYLMERLLPPRSTRITCMSQEVRLRSLTTREARKERTRNRAFSAVAPRLWNNLPPEIRAAPTLDTFKSQLKTWLYIQAFPPVNI</sequence>
<feature type="domain" description="Reverse transcriptase" evidence="1">
    <location>
        <begin position="1"/>
        <end position="92"/>
    </location>
</feature>
<keyword evidence="2" id="KW-1185">Reference proteome</keyword>
<gene>
    <name evidence="3" type="primary">LOC140704962</name>
</gene>
<reference evidence="3" key="2">
    <citation type="submission" date="2025-08" db="UniProtKB">
        <authorList>
            <consortium name="RefSeq"/>
        </authorList>
    </citation>
    <scope>IDENTIFICATION</scope>
</reference>
<name>A0ABM5FTP4_9SAUR</name>
<evidence type="ECO:0000313" key="3">
    <source>
        <dbReference type="RefSeq" id="XP_072848772.1"/>
    </source>
</evidence>
<dbReference type="Pfam" id="PF00078">
    <property type="entry name" value="RVT_1"/>
    <property type="match status" value="1"/>
</dbReference>
<protein>
    <recommendedName>
        <fullName evidence="1">Reverse transcriptase domain-containing protein</fullName>
    </recommendedName>
</protein>
<dbReference type="PROSITE" id="PS50878">
    <property type="entry name" value="RT_POL"/>
    <property type="match status" value="1"/>
</dbReference>
<accession>A0ABM5FTP4</accession>
<dbReference type="Proteomes" id="UP001652642">
    <property type="component" value="Chromosome 2"/>
</dbReference>
<reference evidence="2" key="1">
    <citation type="submission" date="2025-05" db="UniProtKB">
        <authorList>
            <consortium name="RefSeq"/>
        </authorList>
    </citation>
    <scope>NUCLEOTIDE SEQUENCE [LARGE SCALE GENOMIC DNA]</scope>
</reference>
<evidence type="ECO:0000313" key="2">
    <source>
        <dbReference type="Proteomes" id="UP001652642"/>
    </source>
</evidence>
<evidence type="ECO:0000259" key="1">
    <source>
        <dbReference type="PROSITE" id="PS50878"/>
    </source>
</evidence>
<dbReference type="RefSeq" id="XP_072848772.1">
    <property type="nucleotide sequence ID" value="XM_072992671.1"/>
</dbReference>
<dbReference type="GeneID" id="140704962"/>